<evidence type="ECO:0000313" key="1">
    <source>
        <dbReference type="EMBL" id="AXM94529.1"/>
    </source>
</evidence>
<dbReference type="GeneID" id="49612010"/>
<organism evidence="1 2">
    <name type="scientific">Pseudomonas plecoglossicida</name>
    <dbReference type="NCBI Taxonomy" id="70775"/>
    <lineage>
        <taxon>Bacteria</taxon>
        <taxon>Pseudomonadati</taxon>
        <taxon>Pseudomonadota</taxon>
        <taxon>Gammaproteobacteria</taxon>
        <taxon>Pseudomonadales</taxon>
        <taxon>Pseudomonadaceae</taxon>
        <taxon>Pseudomonas</taxon>
    </lineage>
</organism>
<dbReference type="Pfam" id="PF04391">
    <property type="entry name" value="DUF533"/>
    <property type="match status" value="1"/>
</dbReference>
<proteinExistence type="predicted"/>
<dbReference type="EMBL" id="CP031146">
    <property type="protein sequence ID" value="AXM94529.1"/>
    <property type="molecule type" value="Genomic_DNA"/>
</dbReference>
<sequence>MNTSDLLEQLLRAGQGSQAQQGGGMSSQDGLGGLGGLLGGLLGGGSASSGGGGGGGLGDLLGGLLGGGGGGGGGGSAGGYTQGRSGGGTNYAALASLGMMAFQAYQAWQRSQAAAPQQAVRTVDQLSGPEAEDHSHAILRALIAAAKADGRIDQQEEQLIYAEIKRHTDDPQLQQWLDEEVGKPLDAAEVAQSAQDPAMAAEMYLASVMLVDDQQDAERAYLDELASALQIDPTLQTHLEQQAKGAA</sequence>
<accession>A0AAD0VQY9</accession>
<evidence type="ECO:0000313" key="2">
    <source>
        <dbReference type="Proteomes" id="UP000256503"/>
    </source>
</evidence>
<dbReference type="InterPro" id="IPR007486">
    <property type="entry name" value="YebE"/>
</dbReference>
<gene>
    <name evidence="1" type="ORF">DVB73_01140</name>
</gene>
<dbReference type="AlphaFoldDB" id="A0AAD0VQY9"/>
<dbReference type="SUPFAM" id="SSF158682">
    <property type="entry name" value="TerB-like"/>
    <property type="match status" value="1"/>
</dbReference>
<name>A0AAD0VQY9_PSEDL</name>
<protein>
    <submittedName>
        <fullName evidence="1">Tellurite resistance TerB family protein</fullName>
    </submittedName>
</protein>
<dbReference type="Proteomes" id="UP000256503">
    <property type="component" value="Chromosome"/>
</dbReference>
<dbReference type="InterPro" id="IPR029024">
    <property type="entry name" value="TerB-like"/>
</dbReference>
<dbReference type="RefSeq" id="WP_016395031.1">
    <property type="nucleotide sequence ID" value="NZ_BSOM01000002.1"/>
</dbReference>
<dbReference type="Gene3D" id="1.10.3680.10">
    <property type="entry name" value="TerB-like"/>
    <property type="match status" value="1"/>
</dbReference>
<reference evidence="1 2" key="1">
    <citation type="submission" date="2018-07" db="EMBL/GenBank/DDBJ databases">
        <title>Complete genome sequence of a Pseudomonas plecoglossicida strain pathogenic to the marine fish, Larimichthys crocea.</title>
        <authorList>
            <person name="Tao Z."/>
        </authorList>
    </citation>
    <scope>NUCLEOTIDE SEQUENCE [LARGE SCALE GENOMIC DNA]</scope>
    <source>
        <strain evidence="1 2">XSDHY-P</strain>
    </source>
</reference>
<dbReference type="CDD" id="cd07178">
    <property type="entry name" value="terB_like_YebE"/>
    <property type="match status" value="1"/>
</dbReference>